<dbReference type="InterPro" id="IPR001611">
    <property type="entry name" value="Leu-rich_rpt"/>
</dbReference>
<keyword evidence="19" id="KW-1185">Reference proteome</keyword>
<comment type="subcellular location">
    <subcellularLocation>
        <location evidence="1">Membrane</location>
        <topology evidence="1">Single-pass membrane protein</topology>
    </subcellularLocation>
</comment>
<keyword evidence="2" id="KW-0723">Serine/threonine-protein kinase</keyword>
<evidence type="ECO:0000256" key="2">
    <source>
        <dbReference type="ARBA" id="ARBA00022527"/>
    </source>
</evidence>
<dbReference type="PANTHER" id="PTHR48006">
    <property type="entry name" value="LEUCINE-RICH REPEAT-CONTAINING PROTEIN DDB_G0281931-RELATED"/>
    <property type="match status" value="1"/>
</dbReference>
<keyword evidence="7" id="KW-0732">Signal</keyword>
<reference evidence="18 19" key="1">
    <citation type="journal article" date="2005" name="PLoS Biol.">
        <title>The genomes of Oryza sativa: a history of duplications.</title>
        <authorList>
            <person name="Yu J."/>
            <person name="Wang J."/>
            <person name="Lin W."/>
            <person name="Li S."/>
            <person name="Li H."/>
            <person name="Zhou J."/>
            <person name="Ni P."/>
            <person name="Dong W."/>
            <person name="Hu S."/>
            <person name="Zeng C."/>
            <person name="Zhang J."/>
            <person name="Zhang Y."/>
            <person name="Li R."/>
            <person name="Xu Z."/>
            <person name="Li S."/>
            <person name="Li X."/>
            <person name="Zheng H."/>
            <person name="Cong L."/>
            <person name="Lin L."/>
            <person name="Yin J."/>
            <person name="Geng J."/>
            <person name="Li G."/>
            <person name="Shi J."/>
            <person name="Liu J."/>
            <person name="Lv H."/>
            <person name="Li J."/>
            <person name="Wang J."/>
            <person name="Deng Y."/>
            <person name="Ran L."/>
            <person name="Shi X."/>
            <person name="Wang X."/>
            <person name="Wu Q."/>
            <person name="Li C."/>
            <person name="Ren X."/>
            <person name="Wang J."/>
            <person name="Wang X."/>
            <person name="Li D."/>
            <person name="Liu D."/>
            <person name="Zhang X."/>
            <person name="Ji Z."/>
            <person name="Zhao W."/>
            <person name="Sun Y."/>
            <person name="Zhang Z."/>
            <person name="Bao J."/>
            <person name="Han Y."/>
            <person name="Dong L."/>
            <person name="Ji J."/>
            <person name="Chen P."/>
            <person name="Wu S."/>
            <person name="Liu J."/>
            <person name="Xiao Y."/>
            <person name="Bu D."/>
            <person name="Tan J."/>
            <person name="Yang L."/>
            <person name="Ye C."/>
            <person name="Zhang J."/>
            <person name="Xu J."/>
            <person name="Zhou Y."/>
            <person name="Yu Y."/>
            <person name="Zhang B."/>
            <person name="Zhuang S."/>
            <person name="Wei H."/>
            <person name="Liu B."/>
            <person name="Lei M."/>
            <person name="Yu H."/>
            <person name="Li Y."/>
            <person name="Xu H."/>
            <person name="Wei S."/>
            <person name="He X."/>
            <person name="Fang L."/>
            <person name="Zhang Z."/>
            <person name="Zhang Y."/>
            <person name="Huang X."/>
            <person name="Su Z."/>
            <person name="Tong W."/>
            <person name="Li J."/>
            <person name="Tong Z."/>
            <person name="Li S."/>
            <person name="Ye J."/>
            <person name="Wang L."/>
            <person name="Fang L."/>
            <person name="Lei T."/>
            <person name="Chen C."/>
            <person name="Chen H."/>
            <person name="Xu Z."/>
            <person name="Li H."/>
            <person name="Huang H."/>
            <person name="Zhang F."/>
            <person name="Xu H."/>
            <person name="Li N."/>
            <person name="Zhao C."/>
            <person name="Li S."/>
            <person name="Dong L."/>
            <person name="Huang Y."/>
            <person name="Li L."/>
            <person name="Xi Y."/>
            <person name="Qi Q."/>
            <person name="Li W."/>
            <person name="Zhang B."/>
            <person name="Hu W."/>
            <person name="Zhang Y."/>
            <person name="Tian X."/>
            <person name="Jiao Y."/>
            <person name="Liang X."/>
            <person name="Jin J."/>
            <person name="Gao L."/>
            <person name="Zheng W."/>
            <person name="Hao B."/>
            <person name="Liu S."/>
            <person name="Wang W."/>
            <person name="Yuan L."/>
            <person name="Cao M."/>
            <person name="McDermott J."/>
            <person name="Samudrala R."/>
            <person name="Wang J."/>
            <person name="Wong G.K."/>
            <person name="Yang H."/>
        </authorList>
    </citation>
    <scope>NUCLEOTIDE SEQUENCE [LARGE SCALE GENOMIC DNA]</scope>
    <source>
        <strain evidence="19">cv. 93-11</strain>
    </source>
</reference>
<dbReference type="EMBL" id="CM000133">
    <property type="protein sequence ID" value="EEC83069.1"/>
    <property type="molecule type" value="Genomic_DNA"/>
</dbReference>
<dbReference type="InterPro" id="IPR008271">
    <property type="entry name" value="Ser/Thr_kinase_AS"/>
</dbReference>
<dbReference type="PROSITE" id="PS00108">
    <property type="entry name" value="PROTEIN_KINASE_ST"/>
    <property type="match status" value="1"/>
</dbReference>
<evidence type="ECO:0000256" key="4">
    <source>
        <dbReference type="ARBA" id="ARBA00022614"/>
    </source>
</evidence>
<keyword evidence="12 16" id="KW-1133">Transmembrane helix</keyword>
<dbReference type="SMART" id="SM00220">
    <property type="entry name" value="S_TKc"/>
    <property type="match status" value="1"/>
</dbReference>
<evidence type="ECO:0000256" key="16">
    <source>
        <dbReference type="SAM" id="Phobius"/>
    </source>
</evidence>
<keyword evidence="8" id="KW-0677">Repeat</keyword>
<keyword evidence="15" id="KW-0325">Glycoprotein</keyword>
<dbReference type="PANTHER" id="PTHR48006:SF34">
    <property type="entry name" value="OS08G0203700 PROTEIN"/>
    <property type="match status" value="1"/>
</dbReference>
<name>B8BBP3_ORYSI</name>
<evidence type="ECO:0000259" key="17">
    <source>
        <dbReference type="PROSITE" id="PS50011"/>
    </source>
</evidence>
<evidence type="ECO:0000313" key="19">
    <source>
        <dbReference type="Proteomes" id="UP000007015"/>
    </source>
</evidence>
<dbReference type="InterPro" id="IPR032675">
    <property type="entry name" value="LRR_dom_sf"/>
</dbReference>
<dbReference type="GO" id="GO:0005886">
    <property type="term" value="C:plasma membrane"/>
    <property type="evidence" value="ECO:0007669"/>
    <property type="project" value="TreeGrafter"/>
</dbReference>
<keyword evidence="3" id="KW-0597">Phosphoprotein</keyword>
<accession>B8BBP3</accession>
<evidence type="ECO:0000256" key="10">
    <source>
        <dbReference type="ARBA" id="ARBA00022777"/>
    </source>
</evidence>
<evidence type="ECO:0000256" key="15">
    <source>
        <dbReference type="ARBA" id="ARBA00023180"/>
    </source>
</evidence>
<dbReference type="SUPFAM" id="SSF52058">
    <property type="entry name" value="L domain-like"/>
    <property type="match status" value="1"/>
</dbReference>
<evidence type="ECO:0000256" key="7">
    <source>
        <dbReference type="ARBA" id="ARBA00022729"/>
    </source>
</evidence>
<keyword evidence="9" id="KW-0547">Nucleotide-binding</keyword>
<dbReference type="Proteomes" id="UP000007015">
    <property type="component" value="Chromosome 8"/>
</dbReference>
<dbReference type="PROSITE" id="PS50011">
    <property type="entry name" value="PROTEIN_KINASE_DOM"/>
    <property type="match status" value="1"/>
</dbReference>
<dbReference type="Pfam" id="PF00560">
    <property type="entry name" value="LRR_1"/>
    <property type="match status" value="1"/>
</dbReference>
<dbReference type="AlphaFoldDB" id="B8BBP3"/>
<dbReference type="Pfam" id="PF00069">
    <property type="entry name" value="Pkinase"/>
    <property type="match status" value="1"/>
</dbReference>
<evidence type="ECO:0000256" key="6">
    <source>
        <dbReference type="ARBA" id="ARBA00022692"/>
    </source>
</evidence>
<evidence type="ECO:0000256" key="11">
    <source>
        <dbReference type="ARBA" id="ARBA00022840"/>
    </source>
</evidence>
<dbReference type="FunFam" id="1.10.510.10:FF:000044">
    <property type="entry name" value="Putative LRR receptor-like serine/threonine-protein kinase"/>
    <property type="match status" value="1"/>
</dbReference>
<evidence type="ECO:0000256" key="13">
    <source>
        <dbReference type="ARBA" id="ARBA00023136"/>
    </source>
</evidence>
<dbReference type="Gramene" id="BGIOSGA028165-TA">
    <property type="protein sequence ID" value="BGIOSGA028165-PA"/>
    <property type="gene ID" value="BGIOSGA028165"/>
</dbReference>
<proteinExistence type="predicted"/>
<dbReference type="HOGENOM" id="CLU_463373_0_0_1"/>
<keyword evidence="14" id="KW-0675">Receptor</keyword>
<keyword evidence="6 16" id="KW-0812">Transmembrane</keyword>
<keyword evidence="13 16" id="KW-0472">Membrane</keyword>
<dbReference type="InterPro" id="IPR051824">
    <property type="entry name" value="LRR_Rcpt-Like_S/T_Kinase"/>
</dbReference>
<dbReference type="InterPro" id="IPR011009">
    <property type="entry name" value="Kinase-like_dom_sf"/>
</dbReference>
<feature type="transmembrane region" description="Helical" evidence="16">
    <location>
        <begin position="258"/>
        <end position="281"/>
    </location>
</feature>
<dbReference type="STRING" id="39946.B8BBP3"/>
<evidence type="ECO:0000313" key="18">
    <source>
        <dbReference type="EMBL" id="EEC83069.1"/>
    </source>
</evidence>
<keyword evidence="5" id="KW-0808">Transferase</keyword>
<evidence type="ECO:0000256" key="14">
    <source>
        <dbReference type="ARBA" id="ARBA00023170"/>
    </source>
</evidence>
<gene>
    <name evidence="18" type="ORF">OsI_28190</name>
</gene>
<keyword evidence="11" id="KW-0067">ATP-binding</keyword>
<dbReference type="Gene3D" id="3.80.10.10">
    <property type="entry name" value="Ribonuclease Inhibitor"/>
    <property type="match status" value="1"/>
</dbReference>
<dbReference type="GO" id="GO:0005524">
    <property type="term" value="F:ATP binding"/>
    <property type="evidence" value="ECO:0007669"/>
    <property type="project" value="UniProtKB-KW"/>
</dbReference>
<dbReference type="SUPFAM" id="SSF56112">
    <property type="entry name" value="Protein kinase-like (PK-like)"/>
    <property type="match status" value="1"/>
</dbReference>
<evidence type="ECO:0000256" key="5">
    <source>
        <dbReference type="ARBA" id="ARBA00022679"/>
    </source>
</evidence>
<dbReference type="InterPro" id="IPR000719">
    <property type="entry name" value="Prot_kinase_dom"/>
</dbReference>
<evidence type="ECO:0000256" key="12">
    <source>
        <dbReference type="ARBA" id="ARBA00022989"/>
    </source>
</evidence>
<keyword evidence="4" id="KW-0433">Leucine-rich repeat</keyword>
<sequence>MCQLISSCSIVYASQAVAALNTIFRQWGLRASPAWNISGEPCSGVALNQTFEFEDRLDPDRNPGITCDCSYNNGTVCHIIRLNLQKNYLTGPLPAFNSVDITEVSLFRTSVLTLFLYGFRTASDNDFSGRIPDFIGSFSNLEKLSLQGNNFDGPIPESFSSLNKLTNLTLRNCRISDNLASVDFSKFVELGYLNLVWNNFKINNSNKSILPSGLNCLQRNTPCFPASPGKSSFAVDSGGGNNKVDPGPIKNSAGNSKIALVAGVVVCTIVLGFLSTGTFLWRQKRKKMEAEMGENSKVPKILSSLVGKTKLNLDWSTRFDICVGIARGLAYLHEESSTRIVHRDIKTSNVLLDGDLNPKISDFGLARHYEDNMTHLSTGVAGTLGYLAPEYAMMGHLTEKADVFAYGVVAMEIIAGRPNFDESLEDDKKYLLGWAWRLHERSQTLEMLDPKLAKFDEEEVVRVINIILLCTVGLPEQRPPMSKVVSMLTEDTEMSEVDMSMWPSYVPQWQRKSGSDSFFASLMQQSSGTESLRHQAQETTQNPMGKPPHLFCRLILSFSLLREGDKSPRVLFLSLSESWSLFLLQTLCP</sequence>
<protein>
    <recommendedName>
        <fullName evidence="17">Protein kinase domain-containing protein</fullName>
    </recommendedName>
</protein>
<evidence type="ECO:0000256" key="9">
    <source>
        <dbReference type="ARBA" id="ARBA00022741"/>
    </source>
</evidence>
<evidence type="ECO:0000256" key="1">
    <source>
        <dbReference type="ARBA" id="ARBA00004167"/>
    </source>
</evidence>
<dbReference type="GO" id="GO:0004674">
    <property type="term" value="F:protein serine/threonine kinase activity"/>
    <property type="evidence" value="ECO:0007669"/>
    <property type="project" value="UniProtKB-KW"/>
</dbReference>
<evidence type="ECO:0000256" key="8">
    <source>
        <dbReference type="ARBA" id="ARBA00022737"/>
    </source>
</evidence>
<evidence type="ECO:0000256" key="3">
    <source>
        <dbReference type="ARBA" id="ARBA00022553"/>
    </source>
</evidence>
<keyword evidence="10" id="KW-0418">Kinase</keyword>
<feature type="domain" description="Protein kinase" evidence="17">
    <location>
        <begin position="182"/>
        <end position="494"/>
    </location>
</feature>
<dbReference type="Gene3D" id="1.10.510.10">
    <property type="entry name" value="Transferase(Phosphotransferase) domain 1"/>
    <property type="match status" value="1"/>
</dbReference>
<organism evidence="18 19">
    <name type="scientific">Oryza sativa subsp. indica</name>
    <name type="common">Rice</name>
    <dbReference type="NCBI Taxonomy" id="39946"/>
    <lineage>
        <taxon>Eukaryota</taxon>
        <taxon>Viridiplantae</taxon>
        <taxon>Streptophyta</taxon>
        <taxon>Embryophyta</taxon>
        <taxon>Tracheophyta</taxon>
        <taxon>Spermatophyta</taxon>
        <taxon>Magnoliopsida</taxon>
        <taxon>Liliopsida</taxon>
        <taxon>Poales</taxon>
        <taxon>Poaceae</taxon>
        <taxon>BOP clade</taxon>
        <taxon>Oryzoideae</taxon>
        <taxon>Oryzeae</taxon>
        <taxon>Oryzinae</taxon>
        <taxon>Oryza</taxon>
        <taxon>Oryza sativa</taxon>
    </lineage>
</organism>